<accession>A0ABW0WLT6</accession>
<protein>
    <submittedName>
        <fullName evidence="1">Uncharacterized protein</fullName>
    </submittedName>
</protein>
<proteinExistence type="predicted"/>
<gene>
    <name evidence="1" type="ORF">ACFP3J_23635</name>
</gene>
<name>A0ABW0WLT6_STRNO</name>
<evidence type="ECO:0000313" key="2">
    <source>
        <dbReference type="Proteomes" id="UP001596065"/>
    </source>
</evidence>
<dbReference type="Proteomes" id="UP001596065">
    <property type="component" value="Unassembled WGS sequence"/>
</dbReference>
<keyword evidence="2" id="KW-1185">Reference proteome</keyword>
<comment type="caution">
    <text evidence="1">The sequence shown here is derived from an EMBL/GenBank/DDBJ whole genome shotgun (WGS) entry which is preliminary data.</text>
</comment>
<organism evidence="1 2">
    <name type="scientific">Streptomyces nogalater</name>
    <dbReference type="NCBI Taxonomy" id="38314"/>
    <lineage>
        <taxon>Bacteria</taxon>
        <taxon>Bacillati</taxon>
        <taxon>Actinomycetota</taxon>
        <taxon>Actinomycetes</taxon>
        <taxon>Kitasatosporales</taxon>
        <taxon>Streptomycetaceae</taxon>
        <taxon>Streptomyces</taxon>
    </lineage>
</organism>
<sequence>MTASPHGSGPLAAAGARPGFWCECLLTSAESDSTVLVGSFDAYAARDAVRWIRIAVRMLVSVVDAAEAEPAHEWLLFGSNPTAAALERGEPFAIALRHEQLRLVWSARPVGFLPLAHRTGRALPPCASERAQPAALRAALTASQNPHLPARR</sequence>
<evidence type="ECO:0000313" key="1">
    <source>
        <dbReference type="EMBL" id="MFC5658458.1"/>
    </source>
</evidence>
<dbReference type="EMBL" id="JBHSOE010000045">
    <property type="protein sequence ID" value="MFC5658458.1"/>
    <property type="molecule type" value="Genomic_DNA"/>
</dbReference>
<dbReference type="RefSeq" id="WP_344352223.1">
    <property type="nucleotide sequence ID" value="NZ_BAAASM010000056.1"/>
</dbReference>
<reference evidence="2" key="1">
    <citation type="journal article" date="2019" name="Int. J. Syst. Evol. Microbiol.">
        <title>The Global Catalogue of Microorganisms (GCM) 10K type strain sequencing project: providing services to taxonomists for standard genome sequencing and annotation.</title>
        <authorList>
            <consortium name="The Broad Institute Genomics Platform"/>
            <consortium name="The Broad Institute Genome Sequencing Center for Infectious Disease"/>
            <person name="Wu L."/>
            <person name="Ma J."/>
        </authorList>
    </citation>
    <scope>NUCLEOTIDE SEQUENCE [LARGE SCALE GENOMIC DNA]</scope>
    <source>
        <strain evidence="2">KCTC 5701</strain>
    </source>
</reference>